<keyword evidence="4" id="KW-0812">Transmembrane</keyword>
<dbReference type="GO" id="GO:0007165">
    <property type="term" value="P:signal transduction"/>
    <property type="evidence" value="ECO:0007669"/>
    <property type="project" value="UniProtKB-KW"/>
</dbReference>
<dbReference type="Gene3D" id="3.30.450.20">
    <property type="entry name" value="PAS domain"/>
    <property type="match status" value="2"/>
</dbReference>
<reference evidence="6" key="1">
    <citation type="submission" date="2019-12" db="EMBL/GenBank/DDBJ databases">
        <title>Whole-genome sequence of Halomicrobium mukohataei pws1.</title>
        <authorList>
            <person name="Verma D.K."/>
            <person name="Gopal K."/>
            <person name="Prasad E.S."/>
        </authorList>
    </citation>
    <scope>NUCLEOTIDE SEQUENCE</scope>
    <source>
        <strain evidence="6">Pws1</strain>
    </source>
</reference>
<dbReference type="PANTHER" id="PTHR32089">
    <property type="entry name" value="METHYL-ACCEPTING CHEMOTAXIS PROTEIN MCPB"/>
    <property type="match status" value="1"/>
</dbReference>
<dbReference type="Gene3D" id="1.10.287.950">
    <property type="entry name" value="Methyl-accepting chemotaxis protein"/>
    <property type="match status" value="1"/>
</dbReference>
<dbReference type="GO" id="GO:0016020">
    <property type="term" value="C:membrane"/>
    <property type="evidence" value="ECO:0007669"/>
    <property type="project" value="InterPro"/>
</dbReference>
<dbReference type="GeneID" id="94361331"/>
<dbReference type="Pfam" id="PF00672">
    <property type="entry name" value="HAMP"/>
    <property type="match status" value="1"/>
</dbReference>
<keyword evidence="4" id="KW-1133">Transmembrane helix</keyword>
<dbReference type="SMART" id="SM00304">
    <property type="entry name" value="HAMP"/>
    <property type="match status" value="2"/>
</dbReference>
<dbReference type="CDD" id="cd06225">
    <property type="entry name" value="HAMP"/>
    <property type="match status" value="1"/>
</dbReference>
<keyword evidence="4" id="KW-0472">Membrane</keyword>
<evidence type="ECO:0000313" key="7">
    <source>
        <dbReference type="Proteomes" id="UP000608662"/>
    </source>
</evidence>
<dbReference type="PANTHER" id="PTHR32089:SF112">
    <property type="entry name" value="LYSOZYME-LIKE PROTEIN-RELATED"/>
    <property type="match status" value="1"/>
</dbReference>
<dbReference type="SUPFAM" id="SSF58104">
    <property type="entry name" value="Methyl-accepting chemotaxis protein (MCP) signaling domain"/>
    <property type="match status" value="1"/>
</dbReference>
<evidence type="ECO:0000256" key="3">
    <source>
        <dbReference type="SAM" id="Coils"/>
    </source>
</evidence>
<dbReference type="InterPro" id="IPR003660">
    <property type="entry name" value="HAMP_dom"/>
</dbReference>
<organism evidence="6 7">
    <name type="scientific">Halomicrobium mukohataei</name>
    <dbReference type="NCBI Taxonomy" id="57705"/>
    <lineage>
        <taxon>Archaea</taxon>
        <taxon>Methanobacteriati</taxon>
        <taxon>Methanobacteriota</taxon>
        <taxon>Stenosarchaea group</taxon>
        <taxon>Halobacteria</taxon>
        <taxon>Halobacteriales</taxon>
        <taxon>Haloarculaceae</taxon>
        <taxon>Halomicrobium</taxon>
    </lineage>
</organism>
<feature type="domain" description="HAMP" evidence="5">
    <location>
        <begin position="335"/>
        <end position="387"/>
    </location>
</feature>
<sequence>MSDTESSSEGIVQKITPNFIRRSFALKFGLVLLVMGLSVGIIGFAATEEVRTQTQDNVEEQFQNTAVQQSDIVEQWVTQNKLSTKLISNQDQWGDDETDLELALENELSRLPADARNVHLLETTPSGSSVVASTSLRADSSALSANLRWTSEMERSDASQVLVSDVYRDSQDSASTIGFASPVPASQNRILVVEYRLDELADSINPAEDESARFTQVVDSHRTVVVDQAYAGNSDREGMTLSTYPVQQTVDDANALRGTQESASVKTAMAPNGDLGLNEEYTVGYAPVSGTDWVVLTHAPSSTVFGFVEDVQLYGLIATASLVVFIGGIGAALGWSTSSSIDTLTRKTEEMREGNLDVELDTSRIDNIGQLYDGFADMRDALREQIDEAERARKEAEVSRAEAMEMSNYLQEKATDFSVAMEQTAGGDMTTRMEQDGENEAMDTIASEFNAMIEELEKTTGQLKSFSDEVAESGDVVLQSAESVRDASEQVAESIQKISDDAYEQKDQLQTISEDLDELVETLEALEAEQQAVDLGDSLTQFRAVATQLQEAADTSEQMMSESETVAGAAEEQAAELNEVSSRAEQLKRYARPLGDILDRFETEAEHEFVFSGGPSQTTRTQEESED</sequence>
<dbReference type="RefSeq" id="WP_170094477.1">
    <property type="nucleotide sequence ID" value="NZ_WOYG01000001.1"/>
</dbReference>
<keyword evidence="3" id="KW-0175">Coiled coil</keyword>
<feature type="coiled-coil region" evidence="3">
    <location>
        <begin position="372"/>
        <end position="406"/>
    </location>
</feature>
<feature type="transmembrane region" description="Helical" evidence="4">
    <location>
        <begin position="24"/>
        <end position="46"/>
    </location>
</feature>
<proteinExistence type="inferred from homology"/>
<accession>A0A847UF18</accession>
<dbReference type="Proteomes" id="UP000608662">
    <property type="component" value="Unassembled WGS sequence"/>
</dbReference>
<keyword evidence="1" id="KW-0807">Transducer</keyword>
<evidence type="ECO:0000256" key="4">
    <source>
        <dbReference type="SAM" id="Phobius"/>
    </source>
</evidence>
<evidence type="ECO:0000259" key="5">
    <source>
        <dbReference type="PROSITE" id="PS50885"/>
    </source>
</evidence>
<protein>
    <submittedName>
        <fullName evidence="6">HAMP domain-containing protein</fullName>
    </submittedName>
</protein>
<gene>
    <name evidence="6" type="ORF">GOC74_12920</name>
</gene>
<dbReference type="PROSITE" id="PS50885">
    <property type="entry name" value="HAMP"/>
    <property type="match status" value="2"/>
</dbReference>
<dbReference type="OrthoDB" id="8523at2157"/>
<comment type="similarity">
    <text evidence="2">Belongs to the methyl-accepting chemotaxis (MCP) protein family.</text>
</comment>
<dbReference type="AlphaFoldDB" id="A0A847UF18"/>
<evidence type="ECO:0000313" key="6">
    <source>
        <dbReference type="EMBL" id="NLV10827.1"/>
    </source>
</evidence>
<comment type="caution">
    <text evidence="6">The sequence shown here is derived from an EMBL/GenBank/DDBJ whole genome shotgun (WGS) entry which is preliminary data.</text>
</comment>
<name>A0A847UF18_9EURY</name>
<evidence type="ECO:0000256" key="1">
    <source>
        <dbReference type="ARBA" id="ARBA00023224"/>
    </source>
</evidence>
<feature type="transmembrane region" description="Helical" evidence="4">
    <location>
        <begin position="313"/>
        <end position="336"/>
    </location>
</feature>
<dbReference type="EMBL" id="WOYG01000001">
    <property type="protein sequence ID" value="NLV10827.1"/>
    <property type="molecule type" value="Genomic_DNA"/>
</dbReference>
<evidence type="ECO:0000256" key="2">
    <source>
        <dbReference type="ARBA" id="ARBA00029447"/>
    </source>
</evidence>
<dbReference type="Gene3D" id="6.10.250.1910">
    <property type="match status" value="1"/>
</dbReference>
<feature type="domain" description="HAMP" evidence="5">
    <location>
        <begin position="408"/>
        <end position="461"/>
    </location>
</feature>